<dbReference type="OrthoDB" id="10480881at2759"/>
<feature type="region of interest" description="Disordered" evidence="1">
    <location>
        <begin position="38"/>
        <end position="64"/>
    </location>
</feature>
<dbReference type="Proteomes" id="UP000007305">
    <property type="component" value="Chromosome 3"/>
</dbReference>
<sequence>MILPKQPLSERFPLGRLDNKRPHHTAAVAVLAHGAWRRRARRRRPGPAAVAVGGAAGSVSRRRFPPPLRHLFRRRPRPPRHLRRQPEEVREAVRCLRGEGQLLVQALQGQRHHRVVSDARPGVRESVPLPYLRWDSGAALLELPGKWLRLKKRCQFSLSMIDGCWGVDLSGNERCRSINPILMSVSLMTSHVEGKRKMRGCTTINTDSNIMSCFQTSYKLYRQVFVVVVQE</sequence>
<dbReference type="EnsemblPlants" id="Zm00001eb161970_T006">
    <property type="protein sequence ID" value="Zm00001eb161970_P006"/>
    <property type="gene ID" value="Zm00001eb161970"/>
</dbReference>
<evidence type="ECO:0000313" key="3">
    <source>
        <dbReference type="Proteomes" id="UP000007305"/>
    </source>
</evidence>
<proteinExistence type="predicted"/>
<dbReference type="Gramene" id="Zm00001eb161970_T006">
    <property type="protein sequence ID" value="Zm00001eb161970_P006"/>
    <property type="gene ID" value="Zm00001eb161970"/>
</dbReference>
<name>A0A804NI12_MAIZE</name>
<evidence type="ECO:0000256" key="1">
    <source>
        <dbReference type="SAM" id="MobiDB-lite"/>
    </source>
</evidence>
<reference evidence="2" key="3">
    <citation type="submission" date="2021-05" db="UniProtKB">
        <authorList>
            <consortium name="EnsemblPlants"/>
        </authorList>
    </citation>
    <scope>IDENTIFICATION</scope>
    <source>
        <strain evidence="2">cv. B73</strain>
    </source>
</reference>
<protein>
    <submittedName>
        <fullName evidence="2">Uncharacterized protein</fullName>
    </submittedName>
</protein>
<keyword evidence="3" id="KW-1185">Reference proteome</keyword>
<gene>
    <name evidence="2" type="primary">LOC100382225</name>
</gene>
<organism evidence="2 3">
    <name type="scientific">Zea mays</name>
    <name type="common">Maize</name>
    <dbReference type="NCBI Taxonomy" id="4577"/>
    <lineage>
        <taxon>Eukaryota</taxon>
        <taxon>Viridiplantae</taxon>
        <taxon>Streptophyta</taxon>
        <taxon>Embryophyta</taxon>
        <taxon>Tracheophyta</taxon>
        <taxon>Spermatophyta</taxon>
        <taxon>Magnoliopsida</taxon>
        <taxon>Liliopsida</taxon>
        <taxon>Poales</taxon>
        <taxon>Poaceae</taxon>
        <taxon>PACMAD clade</taxon>
        <taxon>Panicoideae</taxon>
        <taxon>Andropogonodae</taxon>
        <taxon>Andropogoneae</taxon>
        <taxon>Tripsacinae</taxon>
        <taxon>Zea</taxon>
    </lineage>
</organism>
<evidence type="ECO:0000313" key="2">
    <source>
        <dbReference type="EnsemblPlants" id="Zm00001eb161970_P006"/>
    </source>
</evidence>
<dbReference type="AlphaFoldDB" id="A0A804NI12"/>
<accession>A0A804NI12</accession>
<reference evidence="3" key="1">
    <citation type="submission" date="2015-12" db="EMBL/GenBank/DDBJ databases">
        <title>Update maize B73 reference genome by single molecule sequencing technologies.</title>
        <authorList>
            <consortium name="Maize Genome Sequencing Project"/>
            <person name="Ware D."/>
        </authorList>
    </citation>
    <scope>NUCLEOTIDE SEQUENCE [LARGE SCALE GENOMIC DNA]</scope>
    <source>
        <strain evidence="3">cv. B73</strain>
    </source>
</reference>
<dbReference type="InParanoid" id="A0A804NI12"/>
<feature type="compositionally biased region" description="Low complexity" evidence="1">
    <location>
        <begin position="46"/>
        <end position="59"/>
    </location>
</feature>
<reference evidence="2" key="2">
    <citation type="submission" date="2019-07" db="EMBL/GenBank/DDBJ databases">
        <authorList>
            <person name="Seetharam A."/>
            <person name="Woodhouse M."/>
            <person name="Cannon E."/>
        </authorList>
    </citation>
    <scope>NUCLEOTIDE SEQUENCE [LARGE SCALE GENOMIC DNA]</scope>
    <source>
        <strain evidence="2">cv. B73</strain>
    </source>
</reference>